<organism evidence="2 3">
    <name type="scientific">Amblyomma americanum</name>
    <name type="common">Lone star tick</name>
    <dbReference type="NCBI Taxonomy" id="6943"/>
    <lineage>
        <taxon>Eukaryota</taxon>
        <taxon>Metazoa</taxon>
        <taxon>Ecdysozoa</taxon>
        <taxon>Arthropoda</taxon>
        <taxon>Chelicerata</taxon>
        <taxon>Arachnida</taxon>
        <taxon>Acari</taxon>
        <taxon>Parasitiformes</taxon>
        <taxon>Ixodida</taxon>
        <taxon>Ixodoidea</taxon>
        <taxon>Ixodidae</taxon>
        <taxon>Amblyomminae</taxon>
        <taxon>Amblyomma</taxon>
    </lineage>
</organism>
<reference evidence="2 3" key="1">
    <citation type="journal article" date="2023" name="Arcadia Sci">
        <title>De novo assembly of a long-read Amblyomma americanum tick genome.</title>
        <authorList>
            <person name="Chou S."/>
            <person name="Poskanzer K.E."/>
            <person name="Rollins M."/>
            <person name="Thuy-Boun P.S."/>
        </authorList>
    </citation>
    <scope>NUCLEOTIDE SEQUENCE [LARGE SCALE GENOMIC DNA]</scope>
    <source>
        <strain evidence="2">F_SG_1</strain>
        <tissue evidence="2">Salivary glands</tissue>
    </source>
</reference>
<feature type="compositionally biased region" description="Low complexity" evidence="1">
    <location>
        <begin position="711"/>
        <end position="722"/>
    </location>
</feature>
<feature type="region of interest" description="Disordered" evidence="1">
    <location>
        <begin position="810"/>
        <end position="831"/>
    </location>
</feature>
<sequence>MPAKIRQLPSPQRLERLHFSVAGQGHQCTATSVDDYEGVSWLERLECPEWPVPKHCFENRDEDLSVSSCVESIWSPRSRAPSTSARPARSLGGRDQWPLRAEDGAQDAVMAKLGLQVTCLGSGSPMSKSYPGRKAVFSAHRGLSLYKSGGDAAAATGTAAAALRSRTKDDFCGASTPEPKPGAGDHRNLPNVEALDSKHRSRSVKQEEEQGEQNISYQQDRGLYANSAECANFVVFHAETAITSEVTICKHLEGLLEECQTNCWKESVTLGQECSDGDGYCGSGSASGVLHVSASSGDIKLDHIEDIDRRLHSTVRRRNGGGCGVEEDRRLQLGLGDFDPLGGTVPCNRHRRDASSHSEVTGSGDCKEGSGGSHLPSTSSPIPAEARGDGAQLGSVNDADFTREGAKVTNVNPYREHITEMKTLQDDSFSSDVTLTDISIGDGIDEADFEVASQLSSELGEEFVDADYVIEPDEGLLEAALINPRSVVDPYRLRAARREPPGSEWGSFEAFMAQQGDGASDKRPFRIGMVRKSASVSGEGFDSVGTKFPSREVTTVSAGSSPASRPPQFAFTVCDKEQRQTCLSPACSLDGQVSASSCDSFFTVASYDDDLSLPKANQAGAAKSRESPLGDDFLAAVSPSTVSSPLRLESQSFHIYENRAGSGCGNERDTGVASVSGEPDELAHGATLQWDGGSSSTTTLSFHVLDEQAGEISDTSASSQSESSEEGSPRQNSPEGLQSESPRLSPLALSPLKSQTPSYASNHATCSSSVASSPFSLPDSHSYRDSLHYLTDANPKPFYSLRESFTSEASSTHENISTEYAHRTSSTPSDRLNHAACSRSVESPPFSLPDYRSCRDFLRNLTDANPELSLSLSESVASDERNIDLDTSVEDACRQIFSSYNESFTQFESVQSFAALPRFSTTEMLTCPELRPLRLSGCREDVFKPVLSRDPSRRLKRQAVPTASDTDAFASKVSEKRTHMSSVSSVSMPDLKR</sequence>
<evidence type="ECO:0000313" key="3">
    <source>
        <dbReference type="Proteomes" id="UP001321473"/>
    </source>
</evidence>
<feature type="region of interest" description="Disordered" evidence="1">
    <location>
        <begin position="954"/>
        <end position="993"/>
    </location>
</feature>
<comment type="caution">
    <text evidence="2">The sequence shown here is derived from an EMBL/GenBank/DDBJ whole genome shotgun (WGS) entry which is preliminary data.</text>
</comment>
<name>A0AAQ4EYU6_AMBAM</name>
<feature type="region of interest" description="Disordered" evidence="1">
    <location>
        <begin position="658"/>
        <end position="678"/>
    </location>
</feature>
<feature type="compositionally biased region" description="Low complexity" evidence="1">
    <location>
        <begin position="77"/>
        <end position="90"/>
    </location>
</feature>
<feature type="compositionally biased region" description="Polar residues" evidence="1">
    <location>
        <begin position="810"/>
        <end position="830"/>
    </location>
</feature>
<feature type="region of interest" description="Disordered" evidence="1">
    <location>
        <begin position="170"/>
        <end position="214"/>
    </location>
</feature>
<feature type="compositionally biased region" description="Polar residues" evidence="1">
    <location>
        <begin position="729"/>
        <end position="738"/>
    </location>
</feature>
<evidence type="ECO:0000256" key="1">
    <source>
        <dbReference type="SAM" id="MobiDB-lite"/>
    </source>
</evidence>
<dbReference type="EMBL" id="JARKHS020009213">
    <property type="protein sequence ID" value="KAK8780074.1"/>
    <property type="molecule type" value="Genomic_DNA"/>
</dbReference>
<feature type="region of interest" description="Disordered" evidence="1">
    <location>
        <begin position="710"/>
        <end position="765"/>
    </location>
</feature>
<feature type="region of interest" description="Disordered" evidence="1">
    <location>
        <begin position="349"/>
        <end position="401"/>
    </location>
</feature>
<accession>A0AAQ4EYU6</accession>
<keyword evidence="3" id="KW-1185">Reference proteome</keyword>
<evidence type="ECO:0000313" key="2">
    <source>
        <dbReference type="EMBL" id="KAK8780074.1"/>
    </source>
</evidence>
<dbReference type="AlphaFoldDB" id="A0AAQ4EYU6"/>
<proteinExistence type="predicted"/>
<feature type="region of interest" description="Disordered" evidence="1">
    <location>
        <begin position="77"/>
        <end position="96"/>
    </location>
</feature>
<gene>
    <name evidence="2" type="ORF">V5799_018589</name>
</gene>
<feature type="compositionally biased region" description="Low complexity" evidence="1">
    <location>
        <begin position="739"/>
        <end position="754"/>
    </location>
</feature>
<dbReference type="Proteomes" id="UP001321473">
    <property type="component" value="Unassembled WGS sequence"/>
</dbReference>
<protein>
    <submittedName>
        <fullName evidence="2">Uncharacterized protein</fullName>
    </submittedName>
</protein>